<dbReference type="GO" id="GO:0016740">
    <property type="term" value="F:transferase activity"/>
    <property type="evidence" value="ECO:0007669"/>
    <property type="project" value="UniProtKB-KW"/>
</dbReference>
<protein>
    <submittedName>
        <fullName evidence="2">Polysaccharide pyruvyl transferase GTB-type glycosyltransferase</fullName>
    </submittedName>
</protein>
<proteinExistence type="predicted"/>
<feature type="domain" description="Polysaccharide pyruvyl transferase" evidence="1">
    <location>
        <begin position="39"/>
        <end position="216"/>
    </location>
</feature>
<keyword evidence="2" id="KW-0808">Transferase</keyword>
<sequence>MTSVQKFYCQAYNPHIRSTLNFGDSINRIFFDLLTGESLEYHNNHDTTHYHCTGSILRLVNENSLVYGTGFISQNDDLGAPNGSKFTNEVYKVPKLIISVRGPLTRQKLINMGVMCPENYGDPLILFPLVYHNDQISEIKGKIGIIPHYHDMNHINVHTLMNNLKKTNQVELINICTGLEYKRFIDKILSCEYIISSSLHGLIMGIVYKKKTILVEFSNNVFGNLFKFNDFFGSIDITYKVKNVYDETLMNNFISYDLTKIKKLAENMIKIAPFLNNKNLLLDKCNYFTN</sequence>
<accession>A0A1V0SKD7</accession>
<dbReference type="InterPro" id="IPR007345">
    <property type="entry name" value="Polysacch_pyruvyl_Trfase"/>
</dbReference>
<dbReference type="Pfam" id="PF04230">
    <property type="entry name" value="PS_pyruv_trans"/>
    <property type="match status" value="1"/>
</dbReference>
<evidence type="ECO:0000259" key="1">
    <source>
        <dbReference type="Pfam" id="PF04230"/>
    </source>
</evidence>
<evidence type="ECO:0000313" key="2">
    <source>
        <dbReference type="EMBL" id="ARF12084.1"/>
    </source>
</evidence>
<gene>
    <name evidence="2" type="ORF">Klosneuvirus_3_219</name>
</gene>
<reference evidence="2" key="1">
    <citation type="journal article" date="2017" name="Science">
        <title>Giant viruses with an expanded complement of translation system components.</title>
        <authorList>
            <person name="Schulz F."/>
            <person name="Yutin N."/>
            <person name="Ivanova N.N."/>
            <person name="Ortega D.R."/>
            <person name="Lee T.K."/>
            <person name="Vierheilig J."/>
            <person name="Daims H."/>
            <person name="Horn M."/>
            <person name="Wagner M."/>
            <person name="Jensen G.J."/>
            <person name="Kyrpides N.C."/>
            <person name="Koonin E.V."/>
            <person name="Woyke T."/>
        </authorList>
    </citation>
    <scope>NUCLEOTIDE SEQUENCE</scope>
    <source>
        <strain evidence="2">KNV1</strain>
    </source>
</reference>
<organism evidence="2">
    <name type="scientific">Klosneuvirus KNV1</name>
    <dbReference type="NCBI Taxonomy" id="1977640"/>
    <lineage>
        <taxon>Viruses</taxon>
        <taxon>Varidnaviria</taxon>
        <taxon>Bamfordvirae</taxon>
        <taxon>Nucleocytoviricota</taxon>
        <taxon>Megaviricetes</taxon>
        <taxon>Imitervirales</taxon>
        <taxon>Mimiviridae</taxon>
        <taxon>Klosneuvirinae</taxon>
        <taxon>Klosneuvirus</taxon>
    </lineage>
</organism>
<dbReference type="EMBL" id="KY684110">
    <property type="protein sequence ID" value="ARF12084.1"/>
    <property type="molecule type" value="Genomic_DNA"/>
</dbReference>
<name>A0A1V0SKD7_9VIRU</name>